<evidence type="ECO:0000313" key="15">
    <source>
        <dbReference type="RefSeq" id="XP_030754439.1"/>
    </source>
</evidence>
<protein>
    <recommendedName>
        <fullName evidence="11">Sedoheptulokinase</fullName>
        <ecNumber evidence="10">2.7.1.14</ecNumber>
    </recommendedName>
    <alternativeName>
        <fullName evidence="12">Carbohydrate kinase-like protein</fullName>
    </alternativeName>
</protein>
<dbReference type="RefSeq" id="XP_030754439.1">
    <property type="nucleotide sequence ID" value="XM_030898579.1"/>
</dbReference>
<feature type="domain" description="Carbohydrate kinase FGGY N-terminal" evidence="13">
    <location>
        <begin position="13"/>
        <end position="269"/>
    </location>
</feature>
<evidence type="ECO:0000256" key="3">
    <source>
        <dbReference type="ARBA" id="ARBA00022490"/>
    </source>
</evidence>
<keyword evidence="3" id="KW-0963">Cytoplasm</keyword>
<dbReference type="GO" id="GO:0005829">
    <property type="term" value="C:cytosol"/>
    <property type="evidence" value="ECO:0007669"/>
    <property type="project" value="TreeGrafter"/>
</dbReference>
<dbReference type="GO" id="GO:0006071">
    <property type="term" value="P:glycerol metabolic process"/>
    <property type="evidence" value="ECO:0007669"/>
    <property type="project" value="TreeGrafter"/>
</dbReference>
<dbReference type="GO" id="GO:0006091">
    <property type="term" value="P:generation of precursor metabolites and energy"/>
    <property type="evidence" value="ECO:0007669"/>
    <property type="project" value="UniProtKB-ARBA"/>
</dbReference>
<dbReference type="GO" id="GO:0006163">
    <property type="term" value="P:purine nucleotide metabolic process"/>
    <property type="evidence" value="ECO:0007669"/>
    <property type="project" value="UniProtKB-ARBA"/>
</dbReference>
<keyword evidence="5" id="KW-0547">Nucleotide-binding</keyword>
<dbReference type="GO" id="GO:0005524">
    <property type="term" value="F:ATP binding"/>
    <property type="evidence" value="ECO:0007669"/>
    <property type="project" value="UniProtKB-KW"/>
</dbReference>
<evidence type="ECO:0000256" key="8">
    <source>
        <dbReference type="ARBA" id="ARBA00052736"/>
    </source>
</evidence>
<dbReference type="EC" id="2.7.1.14" evidence="10"/>
<evidence type="ECO:0000256" key="2">
    <source>
        <dbReference type="ARBA" id="ARBA00009156"/>
    </source>
</evidence>
<dbReference type="InterPro" id="IPR018484">
    <property type="entry name" value="FGGY_N"/>
</dbReference>
<comment type="subcellular location">
    <subcellularLocation>
        <location evidence="1">Cytoplasm</location>
    </subcellularLocation>
</comment>
<comment type="function">
    <text evidence="9">Acts as a modulator of macrophage activation through control of glucose metabolism.</text>
</comment>
<dbReference type="FunFam" id="3.30.420.40:FF:000111">
    <property type="entry name" value="Sedoheptulokinase"/>
    <property type="match status" value="1"/>
</dbReference>
<dbReference type="GO" id="GO:0009617">
    <property type="term" value="P:response to bacterium"/>
    <property type="evidence" value="ECO:0007669"/>
    <property type="project" value="UniProtKB-ARBA"/>
</dbReference>
<dbReference type="SUPFAM" id="SSF53067">
    <property type="entry name" value="Actin-like ATPase domain"/>
    <property type="match status" value="2"/>
</dbReference>
<dbReference type="GO" id="GO:1901135">
    <property type="term" value="P:carbohydrate derivative metabolic process"/>
    <property type="evidence" value="ECO:0007669"/>
    <property type="project" value="UniProtKB-ARBA"/>
</dbReference>
<evidence type="ECO:0000256" key="5">
    <source>
        <dbReference type="ARBA" id="ARBA00022741"/>
    </source>
</evidence>
<dbReference type="InParanoid" id="A0A6J2XV23"/>
<sequence length="483" mass="52688">MLKYQTYSIMDKYILGIDIGTTSVKVCIINTKDHNVEAQHGKDTQSNIPSDTGFGGNKQDVSTIISAVNLCVSKLPKQLLQKVSGIGLCGQMHGIMFWKNDNDQKAWEIVGKEKSVRFDVVKDRVSALYTWQDNRCDPAFLASIPAPQSHLRIASGFGCATLFWMVRNKPEKLKKYNCAGTITDFAIAILCNLDKPVMANQNAASWGYFDCKTNSWNTELLKGSGFPVDLLPDIRDTSQLAGRLVDSWHGIPKGTPIGMGYGDIQCSVLSTLENPSDAVLNISTSAQITFVAENYIPPVGPPTQSSVDYFPYFNNQYIAIAASLNGGNSLATFVKMLQQWTLELGFSVPQSKVWEKVLALSQDDSAASNLVIVPTCLGERHAPEAYGSIRNINVGNLGLGQVFRALCRGLLENLHSMMPKEVLQEAKIKRIVGNGSGLSRNIVLQKEVQHLYQLPLVFTKGGDAAKGAAMGLALVSDCQCKNA</sequence>
<dbReference type="PANTHER" id="PTHR10196:SF67">
    <property type="entry name" value="SEDOHEPTULOKINASE"/>
    <property type="match status" value="1"/>
</dbReference>
<dbReference type="Pfam" id="PF00370">
    <property type="entry name" value="FGGY_N"/>
    <property type="match status" value="1"/>
</dbReference>
<evidence type="ECO:0000256" key="9">
    <source>
        <dbReference type="ARBA" id="ARBA00057196"/>
    </source>
</evidence>
<dbReference type="InterPro" id="IPR043129">
    <property type="entry name" value="ATPase_NBD"/>
</dbReference>
<evidence type="ECO:0000256" key="12">
    <source>
        <dbReference type="ARBA" id="ARBA00076706"/>
    </source>
</evidence>
<dbReference type="GeneID" id="115881184"/>
<dbReference type="KEGG" id="soy:115881184"/>
<dbReference type="GO" id="GO:0071396">
    <property type="term" value="P:cellular response to lipid"/>
    <property type="evidence" value="ECO:0007669"/>
    <property type="project" value="UniProtKB-ARBA"/>
</dbReference>
<comment type="catalytic activity">
    <reaction evidence="8">
        <text>sedoheptulose + ATP = D-sedoheptulose 7-phosphate + ADP + H(+)</text>
        <dbReference type="Rhea" id="RHEA:23844"/>
        <dbReference type="ChEBI" id="CHEBI:15378"/>
        <dbReference type="ChEBI" id="CHEBI:16802"/>
        <dbReference type="ChEBI" id="CHEBI:30616"/>
        <dbReference type="ChEBI" id="CHEBI:57483"/>
        <dbReference type="ChEBI" id="CHEBI:456216"/>
        <dbReference type="EC" id="2.7.1.14"/>
    </reaction>
</comment>
<reference evidence="15" key="1">
    <citation type="submission" date="2025-08" db="UniProtKB">
        <authorList>
            <consortium name="RefSeq"/>
        </authorList>
    </citation>
    <scope>IDENTIFICATION</scope>
    <source>
        <tissue evidence="15">Gonads</tissue>
    </source>
</reference>
<evidence type="ECO:0000256" key="11">
    <source>
        <dbReference type="ARBA" id="ARBA00069425"/>
    </source>
</evidence>
<keyword evidence="7" id="KW-0067">ATP-binding</keyword>
<organism evidence="14 15">
    <name type="scientific">Sitophilus oryzae</name>
    <name type="common">Rice weevil</name>
    <name type="synonym">Curculio oryzae</name>
    <dbReference type="NCBI Taxonomy" id="7048"/>
    <lineage>
        <taxon>Eukaryota</taxon>
        <taxon>Metazoa</taxon>
        <taxon>Ecdysozoa</taxon>
        <taxon>Arthropoda</taxon>
        <taxon>Hexapoda</taxon>
        <taxon>Insecta</taxon>
        <taxon>Pterygota</taxon>
        <taxon>Neoptera</taxon>
        <taxon>Endopterygota</taxon>
        <taxon>Coleoptera</taxon>
        <taxon>Polyphaga</taxon>
        <taxon>Cucujiformia</taxon>
        <taxon>Curculionidae</taxon>
        <taxon>Dryophthorinae</taxon>
        <taxon>Sitophilus</taxon>
    </lineage>
</organism>
<dbReference type="PANTHER" id="PTHR10196">
    <property type="entry name" value="SUGAR KINASE"/>
    <property type="match status" value="1"/>
</dbReference>
<keyword evidence="4" id="KW-0808">Transferase</keyword>
<keyword evidence="6" id="KW-0418">Kinase</keyword>
<comment type="similarity">
    <text evidence="2">Belongs to the FGGY kinase family.</text>
</comment>
<evidence type="ECO:0000313" key="14">
    <source>
        <dbReference type="Proteomes" id="UP000504635"/>
    </source>
</evidence>
<dbReference type="OrthoDB" id="10264182at2759"/>
<name>A0A6J2XV23_SITOR</name>
<accession>A0A6J2XV23</accession>
<dbReference type="AlphaFoldDB" id="A0A6J2XV23"/>
<dbReference type="CDD" id="cd07777">
    <property type="entry name" value="ASKHA_NBD_FGGY_SHK"/>
    <property type="match status" value="1"/>
</dbReference>
<evidence type="ECO:0000256" key="10">
    <source>
        <dbReference type="ARBA" id="ARBA00066341"/>
    </source>
</evidence>
<dbReference type="GO" id="GO:0046496">
    <property type="term" value="P:nicotinamide nucleotide metabolic process"/>
    <property type="evidence" value="ECO:0007669"/>
    <property type="project" value="UniProtKB-ARBA"/>
</dbReference>
<dbReference type="FunFam" id="3.30.420.40:FF:000132">
    <property type="entry name" value="Sedoheptulokinase"/>
    <property type="match status" value="1"/>
</dbReference>
<proteinExistence type="inferred from homology"/>
<evidence type="ECO:0000259" key="13">
    <source>
        <dbReference type="Pfam" id="PF00370"/>
    </source>
</evidence>
<evidence type="ECO:0000256" key="1">
    <source>
        <dbReference type="ARBA" id="ARBA00004496"/>
    </source>
</evidence>
<dbReference type="GO" id="GO:0050277">
    <property type="term" value="F:sedoheptulokinase activity"/>
    <property type="evidence" value="ECO:0007669"/>
    <property type="project" value="UniProtKB-EC"/>
</dbReference>
<gene>
    <name evidence="15" type="primary">LOC115881184</name>
</gene>
<evidence type="ECO:0000256" key="4">
    <source>
        <dbReference type="ARBA" id="ARBA00022679"/>
    </source>
</evidence>
<evidence type="ECO:0000256" key="7">
    <source>
        <dbReference type="ARBA" id="ARBA00022840"/>
    </source>
</evidence>
<dbReference type="Gene3D" id="3.30.420.40">
    <property type="match status" value="2"/>
</dbReference>
<keyword evidence="14" id="KW-1185">Reference proteome</keyword>
<evidence type="ECO:0000256" key="6">
    <source>
        <dbReference type="ARBA" id="ARBA00022777"/>
    </source>
</evidence>
<dbReference type="GO" id="GO:1901701">
    <property type="term" value="P:cellular response to oxygen-containing compound"/>
    <property type="evidence" value="ECO:0007669"/>
    <property type="project" value="UniProtKB-ARBA"/>
</dbReference>
<dbReference type="Proteomes" id="UP000504635">
    <property type="component" value="Unplaced"/>
</dbReference>